<comment type="caution">
    <text evidence="2">The sequence shown here is derived from an EMBL/GenBank/DDBJ whole genome shotgun (WGS) entry which is preliminary data.</text>
</comment>
<dbReference type="EMBL" id="JBAMIC010004070">
    <property type="protein sequence ID" value="KAK7087287.1"/>
    <property type="molecule type" value="Genomic_DNA"/>
</dbReference>
<feature type="signal peptide" evidence="1">
    <location>
        <begin position="1"/>
        <end position="21"/>
    </location>
</feature>
<name>A0AAN9FVL9_9CAEN</name>
<reference evidence="2 3" key="1">
    <citation type="submission" date="2024-02" db="EMBL/GenBank/DDBJ databases">
        <title>Chromosome-scale genome assembly of the rough periwinkle Littorina saxatilis.</title>
        <authorList>
            <person name="De Jode A."/>
            <person name="Faria R."/>
            <person name="Formenti G."/>
            <person name="Sims Y."/>
            <person name="Smith T.P."/>
            <person name="Tracey A."/>
            <person name="Wood J.M.D."/>
            <person name="Zagrodzka Z.B."/>
            <person name="Johannesson K."/>
            <person name="Butlin R.K."/>
            <person name="Leder E.H."/>
        </authorList>
    </citation>
    <scope>NUCLEOTIDE SEQUENCE [LARGE SCALE GENOMIC DNA]</scope>
    <source>
        <strain evidence="2">Snail1</strain>
        <tissue evidence="2">Muscle</tissue>
    </source>
</reference>
<dbReference type="AlphaFoldDB" id="A0AAN9FVL9"/>
<accession>A0AAN9FVL9</accession>
<dbReference type="Proteomes" id="UP001374579">
    <property type="component" value="Unassembled WGS sequence"/>
</dbReference>
<gene>
    <name evidence="2" type="ORF">V1264_021359</name>
</gene>
<evidence type="ECO:0000313" key="2">
    <source>
        <dbReference type="EMBL" id="KAK7087287.1"/>
    </source>
</evidence>
<evidence type="ECO:0000256" key="1">
    <source>
        <dbReference type="SAM" id="SignalP"/>
    </source>
</evidence>
<feature type="chain" id="PRO_5042966555" evidence="1">
    <location>
        <begin position="22"/>
        <end position="215"/>
    </location>
</feature>
<protein>
    <submittedName>
        <fullName evidence="2">Uncharacterized protein</fullName>
    </submittedName>
</protein>
<organism evidence="2 3">
    <name type="scientific">Littorina saxatilis</name>
    <dbReference type="NCBI Taxonomy" id="31220"/>
    <lineage>
        <taxon>Eukaryota</taxon>
        <taxon>Metazoa</taxon>
        <taxon>Spiralia</taxon>
        <taxon>Lophotrochozoa</taxon>
        <taxon>Mollusca</taxon>
        <taxon>Gastropoda</taxon>
        <taxon>Caenogastropoda</taxon>
        <taxon>Littorinimorpha</taxon>
        <taxon>Littorinoidea</taxon>
        <taxon>Littorinidae</taxon>
        <taxon>Littorina</taxon>
    </lineage>
</organism>
<keyword evidence="3" id="KW-1185">Reference proteome</keyword>
<evidence type="ECO:0000313" key="3">
    <source>
        <dbReference type="Proteomes" id="UP001374579"/>
    </source>
</evidence>
<keyword evidence="1" id="KW-0732">Signal</keyword>
<sequence>MGVTVWVLALLGCVVVGSSLAQMGAPPQPPSLSPRRHFSWRRNVKDELVREKAFAVENPDVQVVALISRDAMLAEAGNFFGSVSVYDFSAPTPLAAIKPYFQGQPCFLLPPPVDDFNSTLAMLIERNGGQVNATGPHLELTAGDFPITNRERSQVFATNPVLLRLCSRQPIFRCNNPDPLAYDPYLATESEQLTFSVLTLEGSATLTFTWEALTR</sequence>
<proteinExistence type="predicted"/>